<dbReference type="SUPFAM" id="SSF56112">
    <property type="entry name" value="Protein kinase-like (PK-like)"/>
    <property type="match status" value="1"/>
</dbReference>
<dbReference type="AlphaFoldDB" id="M7PT73"/>
<dbReference type="RefSeq" id="WP_009725825.1">
    <property type="nucleotide sequence ID" value="NZ_APHR01000017.1"/>
</dbReference>
<dbReference type="Proteomes" id="UP000012019">
    <property type="component" value="Unassembled WGS sequence"/>
</dbReference>
<reference evidence="1 2" key="1">
    <citation type="journal article" date="2013" name="Genome Announc.">
        <title>Draft Genome Sequence of Methylophaga lonarensis MPLT, a Haloalkaliphilic (Non-Methane-Utilizing) Methylotroph.</title>
        <authorList>
            <person name="Shetty S.A."/>
            <person name="Marathe N.P."/>
            <person name="Munot H."/>
            <person name="Antony C.P."/>
            <person name="Dhotre D.P."/>
            <person name="Murrell J.C."/>
            <person name="Shouche Y.S."/>
        </authorList>
    </citation>
    <scope>NUCLEOTIDE SEQUENCE [LARGE SCALE GENOMIC DNA]</scope>
    <source>
        <strain evidence="1 2">MPL</strain>
    </source>
</reference>
<protein>
    <recommendedName>
        <fullName evidence="3">PhoP regulatory network protein YrbL</fullName>
    </recommendedName>
</protein>
<dbReference type="Pfam" id="PF10707">
    <property type="entry name" value="YrbL-PhoP_reg"/>
    <property type="match status" value="1"/>
</dbReference>
<accession>M7PT73</accession>
<keyword evidence="2" id="KW-1185">Reference proteome</keyword>
<dbReference type="PATRIC" id="fig|1286106.3.peg.804"/>
<dbReference type="eggNOG" id="COG0515">
    <property type="taxonomic scope" value="Bacteria"/>
</dbReference>
<evidence type="ECO:0000313" key="1">
    <source>
        <dbReference type="EMBL" id="EMR13669.1"/>
    </source>
</evidence>
<dbReference type="InterPro" id="IPR019647">
    <property type="entry name" value="PhoP_reg_network_YrbL"/>
</dbReference>
<dbReference type="InterPro" id="IPR011009">
    <property type="entry name" value="Kinase-like_dom_sf"/>
</dbReference>
<organism evidence="1 2">
    <name type="scientific">Methylophaga lonarensis MPL</name>
    <dbReference type="NCBI Taxonomy" id="1286106"/>
    <lineage>
        <taxon>Bacteria</taxon>
        <taxon>Pseudomonadati</taxon>
        <taxon>Pseudomonadota</taxon>
        <taxon>Gammaproteobacteria</taxon>
        <taxon>Thiotrichales</taxon>
        <taxon>Piscirickettsiaceae</taxon>
        <taxon>Methylophaga</taxon>
    </lineage>
</organism>
<proteinExistence type="predicted"/>
<evidence type="ECO:0008006" key="3">
    <source>
        <dbReference type="Google" id="ProtNLM"/>
    </source>
</evidence>
<comment type="caution">
    <text evidence="1">The sequence shown here is derived from an EMBL/GenBank/DDBJ whole genome shotgun (WGS) entry which is preliminary data.</text>
</comment>
<dbReference type="OrthoDB" id="595236at2"/>
<dbReference type="STRING" id="1286106.MPL1_04005"/>
<evidence type="ECO:0000313" key="2">
    <source>
        <dbReference type="Proteomes" id="UP000012019"/>
    </source>
</evidence>
<name>M7PT73_9GAMM</name>
<dbReference type="EMBL" id="APHR01000017">
    <property type="protein sequence ID" value="EMR13669.1"/>
    <property type="molecule type" value="Genomic_DNA"/>
</dbReference>
<gene>
    <name evidence="1" type="ORF">MPL1_04005</name>
</gene>
<sequence length="205" mass="24263">MIMLDKSLLVGQGLHRDVYQHPENPGLCLKVRVDRDRVNRGDQEEQREQAYYRLLAKRGVPWEGIPKFHGNVETNLGSAAVFDLIRDADGEVSKTLEYYFGQITITEAHQAELIFELNQLKSYLLRHNIITMSLKPKNIVFQRLEDDQWRCVIIDNIGNSDWLPLMTYVPLFGRIKIRRKWQDFERRLKRMYPMNDAVLRMLKFI</sequence>